<feature type="domain" description="C2H2-type" evidence="2">
    <location>
        <begin position="38"/>
        <end position="58"/>
    </location>
</feature>
<protein>
    <submittedName>
        <fullName evidence="4">Uncharacterized protein LOC113216216</fullName>
    </submittedName>
</protein>
<feature type="region of interest" description="Disordered" evidence="1">
    <location>
        <begin position="1"/>
        <end position="26"/>
    </location>
</feature>
<evidence type="ECO:0000259" key="2">
    <source>
        <dbReference type="PROSITE" id="PS00028"/>
    </source>
</evidence>
<dbReference type="RefSeq" id="XP_026291740.1">
    <property type="nucleotide sequence ID" value="XM_026435955.2"/>
</dbReference>
<proteinExistence type="predicted"/>
<sequence>MDTSLPLDENGNLFSPPDCESTPKKRRLDKSERKQYVCPVCEKVYVVNFFYQKHIASHTTTVNNDKATSLNQSVTAAENADVSTAESINLSANVTFSLLQSNNNASTFKKPAVPIVKKLVKPKFVCTYCLKGYMCSKYFKDHIRNHVIQNGAARFPNEKKILDNVSDIADTALNKTASAPVAEIASKPFRQLIGELASLSAGTEWSDFTNTLCKHLVQKSLNQKCMLPSALLNSLMESANAVLSNNELCATLLEILPLSTDFENDLKDQFLLEFVLHFVSGIFSFISKTFRGDQRPNTNKTVPEIDNEDKEVIFYIGGSIIRGYLRIAKRYRSSATWEVIEIVLRNKVLCDKPCYENHADWTRAIDRGGLLYPNADCQKFFVALTEVVFLNEKSDGSIEYDTVIDQVSNSSISVMWDEMISDAVPESVSLCLMNDIIKCFCRTCGRGFAKRRLNLFRDKPVISMPTRHAVARRKK</sequence>
<name>A0A6J1TJ37_FRAOC</name>
<reference evidence="4" key="1">
    <citation type="submission" date="2025-08" db="UniProtKB">
        <authorList>
            <consortium name="RefSeq"/>
        </authorList>
    </citation>
    <scope>IDENTIFICATION</scope>
    <source>
        <tissue evidence="4">Whole organism</tissue>
    </source>
</reference>
<dbReference type="SMART" id="SM00355">
    <property type="entry name" value="ZnF_C2H2"/>
    <property type="match status" value="2"/>
</dbReference>
<feature type="domain" description="C2H2-type" evidence="2">
    <location>
        <begin position="126"/>
        <end position="146"/>
    </location>
</feature>
<dbReference type="GeneID" id="113216216"/>
<accession>A0A6J1TJ37</accession>
<evidence type="ECO:0000256" key="1">
    <source>
        <dbReference type="SAM" id="MobiDB-lite"/>
    </source>
</evidence>
<evidence type="ECO:0000313" key="3">
    <source>
        <dbReference type="Proteomes" id="UP000504606"/>
    </source>
</evidence>
<dbReference type="Proteomes" id="UP000504606">
    <property type="component" value="Unplaced"/>
</dbReference>
<evidence type="ECO:0000313" key="4">
    <source>
        <dbReference type="RefSeq" id="XP_026291740.1"/>
    </source>
</evidence>
<organism evidence="3 4">
    <name type="scientific">Frankliniella occidentalis</name>
    <name type="common">Western flower thrips</name>
    <name type="synonym">Euthrips occidentalis</name>
    <dbReference type="NCBI Taxonomy" id="133901"/>
    <lineage>
        <taxon>Eukaryota</taxon>
        <taxon>Metazoa</taxon>
        <taxon>Ecdysozoa</taxon>
        <taxon>Arthropoda</taxon>
        <taxon>Hexapoda</taxon>
        <taxon>Insecta</taxon>
        <taxon>Pterygota</taxon>
        <taxon>Neoptera</taxon>
        <taxon>Paraneoptera</taxon>
        <taxon>Thysanoptera</taxon>
        <taxon>Terebrantia</taxon>
        <taxon>Thripoidea</taxon>
        <taxon>Thripidae</taxon>
        <taxon>Frankliniella</taxon>
    </lineage>
</organism>
<gene>
    <name evidence="4" type="primary">LOC113216216</name>
</gene>
<dbReference type="Gene3D" id="3.30.160.60">
    <property type="entry name" value="Classic Zinc Finger"/>
    <property type="match status" value="1"/>
</dbReference>
<dbReference type="KEGG" id="foc:113216216"/>
<dbReference type="SUPFAM" id="SSF57667">
    <property type="entry name" value="beta-beta-alpha zinc fingers"/>
    <property type="match status" value="1"/>
</dbReference>
<dbReference type="PROSITE" id="PS00028">
    <property type="entry name" value="ZINC_FINGER_C2H2_1"/>
    <property type="match status" value="2"/>
</dbReference>
<dbReference type="InterPro" id="IPR036236">
    <property type="entry name" value="Znf_C2H2_sf"/>
</dbReference>
<dbReference type="AlphaFoldDB" id="A0A6J1TJ37"/>
<keyword evidence="3" id="KW-1185">Reference proteome</keyword>
<dbReference type="InterPro" id="IPR013087">
    <property type="entry name" value="Znf_C2H2_type"/>
</dbReference>